<keyword evidence="2" id="KW-1185">Reference proteome</keyword>
<gene>
    <name evidence="1" type="ORF">BU25DRAFT_325653</name>
</gene>
<comment type="caution">
    <text evidence="1">The sequence shown here is derived from an EMBL/GenBank/DDBJ whole genome shotgun (WGS) entry which is preliminary data.</text>
</comment>
<accession>A0ACB6RWY2</accession>
<sequence>ATRAMVARDAYIMFGGDGTMATGWPSRELWLSFSDAWDANLKIIQNSCQVEGWGENNSDAEIQAIKDSITGESKASGIPKEFILAIMMQESKGCVRAPTTRWSHDNPGLMQSAQGKGTCNPDGNPISPCPATTIRLMIHDGTDGDGLETTLMQCLEDTGTTDDSKWYKASRIYNAGRITDNNLGIGPTPCYASDIANRLT</sequence>
<dbReference type="EMBL" id="MU006721">
    <property type="protein sequence ID" value="KAF2626401.1"/>
    <property type="molecule type" value="Genomic_DNA"/>
</dbReference>
<evidence type="ECO:0000313" key="1">
    <source>
        <dbReference type="EMBL" id="KAF2626401.1"/>
    </source>
</evidence>
<evidence type="ECO:0000313" key="2">
    <source>
        <dbReference type="Proteomes" id="UP000799754"/>
    </source>
</evidence>
<protein>
    <submittedName>
        <fullName evidence="1">Uncharacterized protein</fullName>
    </submittedName>
</protein>
<reference evidence="1" key="1">
    <citation type="journal article" date="2020" name="Stud. Mycol.">
        <title>101 Dothideomycetes genomes: a test case for predicting lifestyles and emergence of pathogens.</title>
        <authorList>
            <person name="Haridas S."/>
            <person name="Albert R."/>
            <person name="Binder M."/>
            <person name="Bloem J."/>
            <person name="Labutti K."/>
            <person name="Salamov A."/>
            <person name="Andreopoulos B."/>
            <person name="Baker S."/>
            <person name="Barry K."/>
            <person name="Bills G."/>
            <person name="Bluhm B."/>
            <person name="Cannon C."/>
            <person name="Castanera R."/>
            <person name="Culley D."/>
            <person name="Daum C."/>
            <person name="Ezra D."/>
            <person name="Gonzalez J."/>
            <person name="Henrissat B."/>
            <person name="Kuo A."/>
            <person name="Liang C."/>
            <person name="Lipzen A."/>
            <person name="Lutzoni F."/>
            <person name="Magnuson J."/>
            <person name="Mondo S."/>
            <person name="Nolan M."/>
            <person name="Ohm R."/>
            <person name="Pangilinan J."/>
            <person name="Park H.-J."/>
            <person name="Ramirez L."/>
            <person name="Alfaro M."/>
            <person name="Sun H."/>
            <person name="Tritt A."/>
            <person name="Yoshinaga Y."/>
            <person name="Zwiers L.-H."/>
            <person name="Turgeon B."/>
            <person name="Goodwin S."/>
            <person name="Spatafora J."/>
            <person name="Crous P."/>
            <person name="Grigoriev I."/>
        </authorList>
    </citation>
    <scope>NUCLEOTIDE SEQUENCE</scope>
    <source>
        <strain evidence="1">CBS 525.71</strain>
    </source>
</reference>
<organism evidence="1 2">
    <name type="scientific">Macroventuria anomochaeta</name>
    <dbReference type="NCBI Taxonomy" id="301207"/>
    <lineage>
        <taxon>Eukaryota</taxon>
        <taxon>Fungi</taxon>
        <taxon>Dikarya</taxon>
        <taxon>Ascomycota</taxon>
        <taxon>Pezizomycotina</taxon>
        <taxon>Dothideomycetes</taxon>
        <taxon>Pleosporomycetidae</taxon>
        <taxon>Pleosporales</taxon>
        <taxon>Pleosporineae</taxon>
        <taxon>Didymellaceae</taxon>
        <taxon>Macroventuria</taxon>
    </lineage>
</organism>
<name>A0ACB6RWY2_9PLEO</name>
<dbReference type="Proteomes" id="UP000799754">
    <property type="component" value="Unassembled WGS sequence"/>
</dbReference>
<proteinExistence type="predicted"/>
<feature type="non-terminal residue" evidence="1">
    <location>
        <position position="1"/>
    </location>
</feature>
<feature type="non-terminal residue" evidence="1">
    <location>
        <position position="200"/>
    </location>
</feature>